<accession>A0A2M8KWK3</accession>
<evidence type="ECO:0000256" key="2">
    <source>
        <dbReference type="ARBA" id="ARBA00022454"/>
    </source>
</evidence>
<dbReference type="InterPro" id="IPR050777">
    <property type="entry name" value="SET2_Histone-Lys_MeTrsfase"/>
</dbReference>
<dbReference type="Pfam" id="PF00856">
    <property type="entry name" value="SET"/>
    <property type="match status" value="1"/>
</dbReference>
<dbReference type="PROSITE" id="PS50280">
    <property type="entry name" value="SET"/>
    <property type="match status" value="1"/>
</dbReference>
<evidence type="ECO:0000259" key="6">
    <source>
        <dbReference type="PROSITE" id="PS50280"/>
    </source>
</evidence>
<feature type="domain" description="SET" evidence="6">
    <location>
        <begin position="10"/>
        <end position="115"/>
    </location>
</feature>
<evidence type="ECO:0000313" key="8">
    <source>
        <dbReference type="Proteomes" id="UP000229098"/>
    </source>
</evidence>
<organism evidence="7 8">
    <name type="scientific">Candidatus Ryanbacteria bacterium CG10_big_fil_rev_8_21_14_0_10_43_42</name>
    <dbReference type="NCBI Taxonomy" id="1974864"/>
    <lineage>
        <taxon>Bacteria</taxon>
        <taxon>Candidatus Ryaniibacteriota</taxon>
    </lineage>
</organism>
<dbReference type="InterPro" id="IPR046341">
    <property type="entry name" value="SET_dom_sf"/>
</dbReference>
<dbReference type="InterPro" id="IPR001214">
    <property type="entry name" value="SET_dom"/>
</dbReference>
<dbReference type="AlphaFoldDB" id="A0A2M8KWK3"/>
<dbReference type="EMBL" id="PFEF01000006">
    <property type="protein sequence ID" value="PJE64314.1"/>
    <property type="molecule type" value="Genomic_DNA"/>
</dbReference>
<name>A0A2M8KWK3_9BACT</name>
<keyword evidence="5" id="KW-0949">S-adenosyl-L-methionine</keyword>
<dbReference type="SUPFAM" id="SSF82199">
    <property type="entry name" value="SET domain"/>
    <property type="match status" value="1"/>
</dbReference>
<dbReference type="GO" id="GO:0032259">
    <property type="term" value="P:methylation"/>
    <property type="evidence" value="ECO:0007669"/>
    <property type="project" value="UniProtKB-KW"/>
</dbReference>
<gene>
    <name evidence="7" type="ORF">COU90_02585</name>
</gene>
<proteinExistence type="predicted"/>
<keyword evidence="2" id="KW-0158">Chromosome</keyword>
<dbReference type="Gene3D" id="2.170.270.10">
    <property type="entry name" value="SET domain"/>
    <property type="match status" value="1"/>
</dbReference>
<dbReference type="SMART" id="SM00317">
    <property type="entry name" value="SET"/>
    <property type="match status" value="1"/>
</dbReference>
<dbReference type="Proteomes" id="UP000229098">
    <property type="component" value="Unassembled WGS sequence"/>
</dbReference>
<dbReference type="GO" id="GO:0005694">
    <property type="term" value="C:chromosome"/>
    <property type="evidence" value="ECO:0007669"/>
    <property type="project" value="UniProtKB-SubCell"/>
</dbReference>
<evidence type="ECO:0000313" key="7">
    <source>
        <dbReference type="EMBL" id="PJE64314.1"/>
    </source>
</evidence>
<evidence type="ECO:0000256" key="4">
    <source>
        <dbReference type="ARBA" id="ARBA00022679"/>
    </source>
</evidence>
<dbReference type="GO" id="GO:0008168">
    <property type="term" value="F:methyltransferase activity"/>
    <property type="evidence" value="ECO:0007669"/>
    <property type="project" value="UniProtKB-KW"/>
</dbReference>
<protein>
    <recommendedName>
        <fullName evidence="6">SET domain-containing protein</fullName>
    </recommendedName>
</protein>
<dbReference type="PANTHER" id="PTHR22884">
    <property type="entry name" value="SET DOMAIN PROTEINS"/>
    <property type="match status" value="1"/>
</dbReference>
<evidence type="ECO:0000256" key="1">
    <source>
        <dbReference type="ARBA" id="ARBA00004286"/>
    </source>
</evidence>
<keyword evidence="3" id="KW-0489">Methyltransferase</keyword>
<reference evidence="8" key="1">
    <citation type="submission" date="2017-09" db="EMBL/GenBank/DDBJ databases">
        <title>Depth-based differentiation of microbial function through sediment-hosted aquifers and enrichment of novel symbionts in the deep terrestrial subsurface.</title>
        <authorList>
            <person name="Probst A.J."/>
            <person name="Ladd B."/>
            <person name="Jarett J.K."/>
            <person name="Geller-Mcgrath D.E."/>
            <person name="Sieber C.M.K."/>
            <person name="Emerson J.B."/>
            <person name="Anantharaman K."/>
            <person name="Thomas B.C."/>
            <person name="Malmstrom R."/>
            <person name="Stieglmeier M."/>
            <person name="Klingl A."/>
            <person name="Woyke T."/>
            <person name="Ryan C.M."/>
            <person name="Banfield J.F."/>
        </authorList>
    </citation>
    <scope>NUCLEOTIDE SEQUENCE [LARGE SCALE GENOMIC DNA]</scope>
</reference>
<keyword evidence="4" id="KW-0808">Transferase</keyword>
<comment type="subcellular location">
    <subcellularLocation>
        <location evidence="1">Chromosome</location>
    </subcellularLocation>
</comment>
<comment type="caution">
    <text evidence="7">The sequence shown here is derived from an EMBL/GenBank/DDBJ whole genome shotgun (WGS) entry which is preliminary data.</text>
</comment>
<evidence type="ECO:0000256" key="5">
    <source>
        <dbReference type="ARBA" id="ARBA00022691"/>
    </source>
</evidence>
<evidence type="ECO:0000256" key="3">
    <source>
        <dbReference type="ARBA" id="ARBA00022603"/>
    </source>
</evidence>
<sequence>MSQKYTTHKDWFCVKRAKPGAGLALFTKREFKKGDFVIEYTGEKISDAEADRRGGKYLFTINTKWTLDAKDHKHLARYINHACKPNCETDERGGRILIFATRTIKPGEEITYDYGEEYFDDFIKPHGCKCPAKKHGGHKNRD</sequence>